<sequence length="175" mass="20502">MVSKAVQAQRVNYHYMADAMRMLEWDLHQSVLAGLRIPDEWHRIARQKDSSKKTRVTLRLDDDVVRFCRSMGPDWQVRINRIIAVWMHARLAGLIEGPETMDYLRRGSEDEAFEDQRPHWGDDLSLSQREMLERTYGEARAEQMRDDEGVPVTEERKPSAVLKAEFMAMKARRGD</sequence>
<dbReference type="OrthoDB" id="361944at2"/>
<dbReference type="KEGG" id="paro:CUV01_04420"/>
<protein>
    <recommendedName>
        <fullName evidence="3">BrnA antitoxin of type II toxin-antitoxin system</fullName>
    </recommendedName>
</protein>
<dbReference type="AlphaFoldDB" id="A0A2K9EM94"/>
<proteinExistence type="predicted"/>
<reference evidence="1 2" key="1">
    <citation type="submission" date="2017-12" db="EMBL/GenBank/DDBJ databases">
        <authorList>
            <person name="Hurst M.R.H."/>
        </authorList>
    </citation>
    <scope>NUCLEOTIDE SEQUENCE [LARGE SCALE GENOMIC DNA]</scope>
    <source>
        <strain evidence="1 2">BM15</strain>
    </source>
</reference>
<accession>A0A2K9EM94</accession>
<keyword evidence="2" id="KW-1185">Reference proteome</keyword>
<dbReference type="Proteomes" id="UP000233742">
    <property type="component" value="Chromosome"/>
</dbReference>
<dbReference type="Pfam" id="PF14384">
    <property type="entry name" value="BrnA_antitoxin"/>
    <property type="match status" value="1"/>
</dbReference>
<dbReference type="RefSeq" id="WP_101459399.1">
    <property type="nucleotide sequence ID" value="NZ_CP025408.1"/>
</dbReference>
<evidence type="ECO:0000313" key="1">
    <source>
        <dbReference type="EMBL" id="AUH32725.1"/>
    </source>
</evidence>
<dbReference type="EMBL" id="CP025408">
    <property type="protein sequence ID" value="AUH32725.1"/>
    <property type="molecule type" value="Genomic_DNA"/>
</dbReference>
<evidence type="ECO:0008006" key="3">
    <source>
        <dbReference type="Google" id="ProtNLM"/>
    </source>
</evidence>
<evidence type="ECO:0000313" key="2">
    <source>
        <dbReference type="Proteomes" id="UP000233742"/>
    </source>
</evidence>
<gene>
    <name evidence="1" type="ORF">CUV01_04420</name>
</gene>
<organism evidence="1 2">
    <name type="scientific">Paracoccus tegillarcae</name>
    <dbReference type="NCBI Taxonomy" id="1529068"/>
    <lineage>
        <taxon>Bacteria</taxon>
        <taxon>Pseudomonadati</taxon>
        <taxon>Pseudomonadota</taxon>
        <taxon>Alphaproteobacteria</taxon>
        <taxon>Rhodobacterales</taxon>
        <taxon>Paracoccaceae</taxon>
        <taxon>Paracoccus</taxon>
    </lineage>
</organism>
<dbReference type="InterPro" id="IPR025528">
    <property type="entry name" value="BrnA_antitoxin"/>
</dbReference>
<name>A0A2K9EM94_9RHOB</name>